<dbReference type="InterPro" id="IPR005115">
    <property type="entry name" value="Gly_transporter"/>
</dbReference>
<evidence type="ECO:0000256" key="3">
    <source>
        <dbReference type="ARBA" id="ARBA00022475"/>
    </source>
</evidence>
<name>A0ABY1CUZ7_MYXFU</name>
<feature type="domain" description="Glycine transporter" evidence="8">
    <location>
        <begin position="108"/>
        <end position="180"/>
    </location>
</feature>
<dbReference type="Proteomes" id="UP000183760">
    <property type="component" value="Unassembled WGS sequence"/>
</dbReference>
<dbReference type="Pfam" id="PF03458">
    <property type="entry name" value="Gly_transporter"/>
    <property type="match status" value="2"/>
</dbReference>
<accession>A0ABY1CUZ7</accession>
<evidence type="ECO:0000256" key="7">
    <source>
        <dbReference type="SAM" id="Phobius"/>
    </source>
</evidence>
<feature type="transmembrane region" description="Helical" evidence="7">
    <location>
        <begin position="41"/>
        <end position="66"/>
    </location>
</feature>
<evidence type="ECO:0000259" key="8">
    <source>
        <dbReference type="Pfam" id="PF03458"/>
    </source>
</evidence>
<keyword evidence="5 7" id="KW-1133">Transmembrane helix</keyword>
<keyword evidence="4 7" id="KW-0812">Transmembrane</keyword>
<reference evidence="9 10" key="1">
    <citation type="submission" date="2016-10" db="EMBL/GenBank/DDBJ databases">
        <authorList>
            <person name="Varghese N."/>
            <person name="Submissions S."/>
        </authorList>
    </citation>
    <scope>NUCLEOTIDE SEQUENCE [LARGE SCALE GENOMIC DNA]</scope>
    <source>
        <strain evidence="9 10">DSM 16525</strain>
    </source>
</reference>
<sequence>MRPASMQMSPSRRMSRTLLTAGDLAGTFVFAVEGGLTAARAGLDVLGILVLAFATALGGGMVRDVLLGAVPPLALQDWRYATTAFGGGALVMLLSGPLGHVPVTPLLILDAAGLALFTVTGAGKALSLRATALAAMLLGAITGAGGGTIRDVLLARVPLVLRADVYALAALLGAGALLLARRLGASAVLAASVGAAVCFGLRTLAVLFHWKLPGILPQP</sequence>
<feature type="transmembrane region" description="Helical" evidence="7">
    <location>
        <begin position="130"/>
        <end position="149"/>
    </location>
</feature>
<comment type="caution">
    <text evidence="9">The sequence shown here is derived from an EMBL/GenBank/DDBJ whole genome shotgun (WGS) entry which is preliminary data.</text>
</comment>
<evidence type="ECO:0000256" key="5">
    <source>
        <dbReference type="ARBA" id="ARBA00022989"/>
    </source>
</evidence>
<gene>
    <name evidence="9" type="ORF">SAMN05443572_11326</name>
</gene>
<keyword evidence="6 7" id="KW-0472">Membrane</keyword>
<evidence type="ECO:0000256" key="2">
    <source>
        <dbReference type="ARBA" id="ARBA00008193"/>
    </source>
</evidence>
<feature type="transmembrane region" description="Helical" evidence="7">
    <location>
        <begin position="187"/>
        <end position="210"/>
    </location>
</feature>
<dbReference type="PANTHER" id="PTHR30506">
    <property type="entry name" value="INNER MEMBRANE PROTEIN"/>
    <property type="match status" value="1"/>
</dbReference>
<proteinExistence type="inferred from homology"/>
<evidence type="ECO:0000256" key="6">
    <source>
        <dbReference type="ARBA" id="ARBA00023136"/>
    </source>
</evidence>
<dbReference type="RefSeq" id="WP_218035699.1">
    <property type="nucleotide sequence ID" value="NZ_BJXR01000072.1"/>
</dbReference>
<feature type="domain" description="Glycine transporter" evidence="8">
    <location>
        <begin position="23"/>
        <end position="94"/>
    </location>
</feature>
<organism evidence="9 10">
    <name type="scientific">Myxococcus fulvus</name>
    <dbReference type="NCBI Taxonomy" id="33"/>
    <lineage>
        <taxon>Bacteria</taxon>
        <taxon>Pseudomonadati</taxon>
        <taxon>Myxococcota</taxon>
        <taxon>Myxococcia</taxon>
        <taxon>Myxococcales</taxon>
        <taxon>Cystobacterineae</taxon>
        <taxon>Myxococcaceae</taxon>
        <taxon>Myxococcus</taxon>
    </lineage>
</organism>
<dbReference type="PANTHER" id="PTHR30506:SF3">
    <property type="entry name" value="UPF0126 INNER MEMBRANE PROTEIN YADS-RELATED"/>
    <property type="match status" value="1"/>
</dbReference>
<dbReference type="EMBL" id="FOIB01000013">
    <property type="protein sequence ID" value="SEU38335.1"/>
    <property type="molecule type" value="Genomic_DNA"/>
</dbReference>
<evidence type="ECO:0000256" key="4">
    <source>
        <dbReference type="ARBA" id="ARBA00022692"/>
    </source>
</evidence>
<comment type="similarity">
    <text evidence="2">Belongs to the UPF0126 family.</text>
</comment>
<feature type="transmembrane region" description="Helical" evidence="7">
    <location>
        <begin position="104"/>
        <end position="123"/>
    </location>
</feature>
<keyword evidence="10" id="KW-1185">Reference proteome</keyword>
<evidence type="ECO:0000313" key="10">
    <source>
        <dbReference type="Proteomes" id="UP000183760"/>
    </source>
</evidence>
<protein>
    <submittedName>
        <fullName evidence="9">Uncharacterized membrane protein YeiH</fullName>
    </submittedName>
</protein>
<keyword evidence="3" id="KW-1003">Cell membrane</keyword>
<evidence type="ECO:0000256" key="1">
    <source>
        <dbReference type="ARBA" id="ARBA00004651"/>
    </source>
</evidence>
<evidence type="ECO:0000313" key="9">
    <source>
        <dbReference type="EMBL" id="SEU38335.1"/>
    </source>
</evidence>
<feature type="transmembrane region" description="Helical" evidence="7">
    <location>
        <begin position="161"/>
        <end position="180"/>
    </location>
</feature>
<comment type="subcellular location">
    <subcellularLocation>
        <location evidence="1">Cell membrane</location>
        <topology evidence="1">Multi-pass membrane protein</topology>
    </subcellularLocation>
</comment>